<evidence type="ECO:0000256" key="3">
    <source>
        <dbReference type="ARBA" id="ARBA00004947"/>
    </source>
</evidence>
<dbReference type="SUPFAM" id="SSF51735">
    <property type="entry name" value="NAD(P)-binding Rossmann-fold domains"/>
    <property type="match status" value="1"/>
</dbReference>
<evidence type="ECO:0000259" key="12">
    <source>
        <dbReference type="Pfam" id="PF01370"/>
    </source>
</evidence>
<comment type="cofactor">
    <cofactor evidence="2 11">
        <name>NAD(+)</name>
        <dbReference type="ChEBI" id="CHEBI:57540"/>
    </cofactor>
</comment>
<reference evidence="13 14" key="1">
    <citation type="submission" date="2017-02" db="EMBL/GenBank/DDBJ databases">
        <authorList>
            <person name="Peterson S.W."/>
        </authorList>
    </citation>
    <scope>NUCLEOTIDE SEQUENCE [LARGE SCALE GENOMIC DNA]</scope>
    <source>
        <strain evidence="13 14">ATCC BAA-1030</strain>
    </source>
</reference>
<dbReference type="GO" id="GO:0033499">
    <property type="term" value="P:galactose catabolic process via UDP-galactose, Leloir pathway"/>
    <property type="evidence" value="ECO:0007669"/>
    <property type="project" value="TreeGrafter"/>
</dbReference>
<keyword evidence="10 11" id="KW-0119">Carbohydrate metabolism</keyword>
<keyword evidence="14" id="KW-1185">Reference proteome</keyword>
<dbReference type="NCBIfam" id="TIGR01179">
    <property type="entry name" value="galE"/>
    <property type="match status" value="1"/>
</dbReference>
<evidence type="ECO:0000256" key="9">
    <source>
        <dbReference type="ARBA" id="ARBA00023235"/>
    </source>
</evidence>
<dbReference type="UniPathway" id="UPA00214"/>
<evidence type="ECO:0000256" key="7">
    <source>
        <dbReference type="ARBA" id="ARBA00023027"/>
    </source>
</evidence>
<dbReference type="PANTHER" id="PTHR43725">
    <property type="entry name" value="UDP-GLUCOSE 4-EPIMERASE"/>
    <property type="match status" value="1"/>
</dbReference>
<feature type="domain" description="NAD-dependent epimerase/dehydratase" evidence="12">
    <location>
        <begin position="3"/>
        <end position="253"/>
    </location>
</feature>
<dbReference type="GO" id="GO:0003978">
    <property type="term" value="F:UDP-glucose 4-epimerase activity"/>
    <property type="evidence" value="ECO:0007669"/>
    <property type="project" value="UniProtKB-UniRule"/>
</dbReference>
<evidence type="ECO:0000256" key="11">
    <source>
        <dbReference type="RuleBase" id="RU366046"/>
    </source>
</evidence>
<evidence type="ECO:0000256" key="5">
    <source>
        <dbReference type="ARBA" id="ARBA00013189"/>
    </source>
</evidence>
<keyword evidence="8" id="KW-0299">Galactose metabolism</keyword>
<dbReference type="AlphaFoldDB" id="A0A1T4QMT5"/>
<dbReference type="Pfam" id="PF01370">
    <property type="entry name" value="Epimerase"/>
    <property type="match status" value="1"/>
</dbReference>
<protein>
    <recommendedName>
        <fullName evidence="6 11">UDP-glucose 4-epimerase</fullName>
        <ecNumber evidence="5 11">5.1.3.2</ecNumber>
    </recommendedName>
</protein>
<organism evidence="13 14">
    <name type="scientific">Pilibacter termitis</name>
    <dbReference type="NCBI Taxonomy" id="263852"/>
    <lineage>
        <taxon>Bacteria</taxon>
        <taxon>Bacillati</taxon>
        <taxon>Bacillota</taxon>
        <taxon>Bacilli</taxon>
        <taxon>Lactobacillales</taxon>
        <taxon>Enterococcaceae</taxon>
        <taxon>Pilibacter</taxon>
    </lineage>
</organism>
<name>A0A1T4QMT5_9ENTE</name>
<dbReference type="RefSeq" id="WP_078808152.1">
    <property type="nucleotide sequence ID" value="NZ_FUXI01000031.1"/>
</dbReference>
<evidence type="ECO:0000313" key="13">
    <source>
        <dbReference type="EMBL" id="SKA05073.1"/>
    </source>
</evidence>
<evidence type="ECO:0000313" key="14">
    <source>
        <dbReference type="Proteomes" id="UP000190328"/>
    </source>
</evidence>
<keyword evidence="9 11" id="KW-0413">Isomerase</keyword>
<dbReference type="Gene3D" id="3.40.50.720">
    <property type="entry name" value="NAD(P)-binding Rossmann-like Domain"/>
    <property type="match status" value="1"/>
</dbReference>
<dbReference type="Gene3D" id="3.90.25.10">
    <property type="entry name" value="UDP-galactose 4-epimerase, domain 1"/>
    <property type="match status" value="1"/>
</dbReference>
<dbReference type="InterPro" id="IPR005886">
    <property type="entry name" value="UDP_G4E"/>
</dbReference>
<evidence type="ECO:0000256" key="6">
    <source>
        <dbReference type="ARBA" id="ARBA00018569"/>
    </source>
</evidence>
<comment type="similarity">
    <text evidence="4 11">Belongs to the NAD(P)-dependent epimerase/dehydratase family.</text>
</comment>
<dbReference type="PANTHER" id="PTHR43725:SF53">
    <property type="entry name" value="UDP-ARABINOSE 4-EPIMERASE 1"/>
    <property type="match status" value="1"/>
</dbReference>
<proteinExistence type="inferred from homology"/>
<dbReference type="EC" id="5.1.3.2" evidence="5 11"/>
<evidence type="ECO:0000256" key="1">
    <source>
        <dbReference type="ARBA" id="ARBA00000083"/>
    </source>
</evidence>
<dbReference type="InterPro" id="IPR001509">
    <property type="entry name" value="Epimerase_deHydtase"/>
</dbReference>
<comment type="catalytic activity">
    <reaction evidence="1 11">
        <text>UDP-alpha-D-glucose = UDP-alpha-D-galactose</text>
        <dbReference type="Rhea" id="RHEA:22168"/>
        <dbReference type="ChEBI" id="CHEBI:58885"/>
        <dbReference type="ChEBI" id="CHEBI:66914"/>
        <dbReference type="EC" id="5.1.3.2"/>
    </reaction>
</comment>
<gene>
    <name evidence="13" type="ORF">SAMN02745116_02254</name>
</gene>
<evidence type="ECO:0000256" key="10">
    <source>
        <dbReference type="ARBA" id="ARBA00023277"/>
    </source>
</evidence>
<dbReference type="OrthoDB" id="9801785at2"/>
<sequence length="330" mass="36414">MTVLVLGGAGYIGSHAVDKLIEGGYDVAVIDNLVTGHRQSLHAAARFYEGDIRDKAFMRKVFTEEKNLEGVMHFAAASLVGESMEVPLKYFNNNVYGAQVTLEVMQEFNVKHIVFSSTAATFGVPKEIPIVETTPQEPINPYGESKLMMEKMMEWQSKASDLSYVALRYFNVAGAKSDGSIGEAHTHETHLIPIILSVALGQREKLTVYGDDYNTKDGTNIRDYVQVEDLIDAHILALEYLKNGGESTAFNLGSAEGYSNLEILEAARRVTGHAIPTEIGPRRAGDPDVLIASSEKAKNVLGWQPSYTTMEEIIQTAWTWHSKHPNGYND</sequence>
<comment type="subunit">
    <text evidence="11">Homodimer.</text>
</comment>
<evidence type="ECO:0000256" key="4">
    <source>
        <dbReference type="ARBA" id="ARBA00007637"/>
    </source>
</evidence>
<dbReference type="InterPro" id="IPR036291">
    <property type="entry name" value="NAD(P)-bd_dom_sf"/>
</dbReference>
<evidence type="ECO:0000256" key="2">
    <source>
        <dbReference type="ARBA" id="ARBA00001911"/>
    </source>
</evidence>
<dbReference type="EMBL" id="FUXI01000031">
    <property type="protein sequence ID" value="SKA05073.1"/>
    <property type="molecule type" value="Genomic_DNA"/>
</dbReference>
<dbReference type="STRING" id="263852.SAMN02745116_02254"/>
<dbReference type="CDD" id="cd05247">
    <property type="entry name" value="UDP_G4E_1_SDR_e"/>
    <property type="match status" value="1"/>
</dbReference>
<keyword evidence="7 11" id="KW-0520">NAD</keyword>
<accession>A0A1T4QMT5</accession>
<evidence type="ECO:0000256" key="8">
    <source>
        <dbReference type="ARBA" id="ARBA00023144"/>
    </source>
</evidence>
<dbReference type="Proteomes" id="UP000190328">
    <property type="component" value="Unassembled WGS sequence"/>
</dbReference>
<comment type="pathway">
    <text evidence="3 11">Carbohydrate metabolism; galactose metabolism.</text>
</comment>